<dbReference type="RefSeq" id="WP_097281410.1">
    <property type="nucleotide sequence ID" value="NZ_OCNJ01000014.1"/>
</dbReference>
<gene>
    <name evidence="2" type="ORF">SAMN05421508_11482</name>
</gene>
<organism evidence="2 3">
    <name type="scientific">Caenispirillum bisanense</name>
    <dbReference type="NCBI Taxonomy" id="414052"/>
    <lineage>
        <taxon>Bacteria</taxon>
        <taxon>Pseudomonadati</taxon>
        <taxon>Pseudomonadota</taxon>
        <taxon>Alphaproteobacteria</taxon>
        <taxon>Rhodospirillales</taxon>
        <taxon>Novispirillaceae</taxon>
        <taxon>Caenispirillum</taxon>
    </lineage>
</organism>
<keyword evidence="2" id="KW-0238">DNA-binding</keyword>
<dbReference type="Gene3D" id="1.10.260.40">
    <property type="entry name" value="lambda repressor-like DNA-binding domains"/>
    <property type="match status" value="1"/>
</dbReference>
<dbReference type="Proteomes" id="UP000219621">
    <property type="component" value="Unassembled WGS sequence"/>
</dbReference>
<keyword evidence="3" id="KW-1185">Reference proteome</keyword>
<dbReference type="InterPro" id="IPR010982">
    <property type="entry name" value="Lambda_DNA-bd_dom_sf"/>
</dbReference>
<dbReference type="CDD" id="cd00093">
    <property type="entry name" value="HTH_XRE"/>
    <property type="match status" value="1"/>
</dbReference>
<dbReference type="AlphaFoldDB" id="A0A286GZE4"/>
<dbReference type="InterPro" id="IPR001387">
    <property type="entry name" value="Cro/C1-type_HTH"/>
</dbReference>
<evidence type="ECO:0000313" key="2">
    <source>
        <dbReference type="EMBL" id="SOE00877.1"/>
    </source>
</evidence>
<proteinExistence type="predicted"/>
<dbReference type="PROSITE" id="PS50943">
    <property type="entry name" value="HTH_CROC1"/>
    <property type="match status" value="1"/>
</dbReference>
<dbReference type="OrthoDB" id="407979at2"/>
<feature type="domain" description="HTH cro/C1-type" evidence="1">
    <location>
        <begin position="56"/>
        <end position="110"/>
    </location>
</feature>
<reference evidence="2 3" key="1">
    <citation type="submission" date="2017-09" db="EMBL/GenBank/DDBJ databases">
        <authorList>
            <person name="Ehlers B."/>
            <person name="Leendertz F.H."/>
        </authorList>
    </citation>
    <scope>NUCLEOTIDE SEQUENCE [LARGE SCALE GENOMIC DNA]</scope>
    <source>
        <strain evidence="2 3">USBA 140</strain>
    </source>
</reference>
<evidence type="ECO:0000259" key="1">
    <source>
        <dbReference type="PROSITE" id="PS50943"/>
    </source>
</evidence>
<dbReference type="SUPFAM" id="SSF47413">
    <property type="entry name" value="lambda repressor-like DNA-binding domains"/>
    <property type="match status" value="1"/>
</dbReference>
<accession>A0A286GZE4</accession>
<name>A0A286GZE4_9PROT</name>
<dbReference type="SMART" id="SM00530">
    <property type="entry name" value="HTH_XRE"/>
    <property type="match status" value="1"/>
</dbReference>
<dbReference type="GO" id="GO:0003677">
    <property type="term" value="F:DNA binding"/>
    <property type="evidence" value="ECO:0007669"/>
    <property type="project" value="UniProtKB-KW"/>
</dbReference>
<dbReference type="EMBL" id="OCNJ01000014">
    <property type="protein sequence ID" value="SOE00877.1"/>
    <property type="molecule type" value="Genomic_DNA"/>
</dbReference>
<protein>
    <submittedName>
        <fullName evidence="2">DNA-binding transcriptional regulator, XRE-family HTH domain</fullName>
    </submittedName>
</protein>
<evidence type="ECO:0000313" key="3">
    <source>
        <dbReference type="Proteomes" id="UP000219621"/>
    </source>
</evidence>
<dbReference type="Pfam" id="PF13560">
    <property type="entry name" value="HTH_31"/>
    <property type="match status" value="1"/>
</dbReference>
<sequence>MTEAARDDMVPRRDYEALLARIEDLEDILAARDASGGEALPMDYARRIIMDEAHPVRVWREYRGLTLRALAERAGMQPGYVSEIESGKKTGSVDAYRKLAAALETTVDALVME</sequence>